<gene>
    <name evidence="3 7" type="primary">coaBC</name>
    <name evidence="7" type="ORF">ACFPXP_07770</name>
</gene>
<comment type="function">
    <text evidence="3">Catalyzes two sequential steps in the biosynthesis of coenzyme A. In the first step cysteine is conjugated to 4'-phosphopantothenate to form 4-phosphopantothenoylcysteine. In the second step the latter compound is decarboxylated to form 4'-phosphopantotheine.</text>
</comment>
<dbReference type="PANTHER" id="PTHR14359:SF6">
    <property type="entry name" value="PHOSPHOPANTOTHENOYLCYSTEINE DECARBOXYLASE"/>
    <property type="match status" value="1"/>
</dbReference>
<feature type="active site" description="Proton donor" evidence="3">
    <location>
        <position position="157"/>
    </location>
</feature>
<keyword evidence="1 3" id="KW-0210">Decarboxylase</keyword>
<keyword evidence="8" id="KW-1185">Reference proteome</keyword>
<organism evidence="7 8">
    <name type="scientific">Marinicrinis lubricantis</name>
    <dbReference type="NCBI Taxonomy" id="2086470"/>
    <lineage>
        <taxon>Bacteria</taxon>
        <taxon>Bacillati</taxon>
        <taxon>Bacillota</taxon>
        <taxon>Bacilli</taxon>
        <taxon>Bacillales</taxon>
        <taxon>Paenibacillaceae</taxon>
    </lineage>
</organism>
<dbReference type="Pfam" id="PF02441">
    <property type="entry name" value="Flavoprotein"/>
    <property type="match status" value="1"/>
</dbReference>
<keyword evidence="3 4" id="KW-0285">Flavoprotein</keyword>
<evidence type="ECO:0000313" key="8">
    <source>
        <dbReference type="Proteomes" id="UP001596250"/>
    </source>
</evidence>
<comment type="pathway">
    <text evidence="3 4">Cofactor biosynthesis; coenzyme A biosynthesis; CoA from (R)-pantothenate: step 2/5.</text>
</comment>
<accession>A0ABW1IMN4</accession>
<dbReference type="HAMAP" id="MF_02225">
    <property type="entry name" value="CoaBC"/>
    <property type="match status" value="1"/>
</dbReference>
<dbReference type="InterPro" id="IPR036551">
    <property type="entry name" value="Flavin_trans-like"/>
</dbReference>
<dbReference type="EC" id="4.1.1.36" evidence="3"/>
<keyword evidence="3" id="KW-0479">Metal-binding</keyword>
<comment type="caution">
    <text evidence="3">Lacks conserved residue(s) required for the propagation of feature annotation.</text>
</comment>
<dbReference type="RefSeq" id="WP_379893657.1">
    <property type="nucleotide sequence ID" value="NZ_CBCSCT010000001.1"/>
</dbReference>
<dbReference type="NCBIfam" id="TIGR00521">
    <property type="entry name" value="coaBC_dfp"/>
    <property type="match status" value="1"/>
</dbReference>
<dbReference type="SUPFAM" id="SSF102645">
    <property type="entry name" value="CoaB-like"/>
    <property type="match status" value="1"/>
</dbReference>
<comment type="cofactor">
    <cofactor evidence="3">
        <name>Mg(2+)</name>
        <dbReference type="ChEBI" id="CHEBI:18420"/>
    </cofactor>
</comment>
<comment type="catalytic activity">
    <reaction evidence="3 4">
        <text>(R)-4'-phosphopantothenate + L-cysteine + CTP = N-[(R)-4-phosphopantothenoyl]-L-cysteine + CMP + diphosphate + H(+)</text>
        <dbReference type="Rhea" id="RHEA:19397"/>
        <dbReference type="ChEBI" id="CHEBI:10986"/>
        <dbReference type="ChEBI" id="CHEBI:15378"/>
        <dbReference type="ChEBI" id="CHEBI:33019"/>
        <dbReference type="ChEBI" id="CHEBI:35235"/>
        <dbReference type="ChEBI" id="CHEBI:37563"/>
        <dbReference type="ChEBI" id="CHEBI:59458"/>
        <dbReference type="ChEBI" id="CHEBI:60377"/>
        <dbReference type="EC" id="6.3.2.5"/>
    </reaction>
</comment>
<sequence length="406" mass="44116">MLKGKRIIVGVSGGIASYKAITLCSLLYKAGADVKVILTESATKFVTPLTFQTIARGNVYTDTFEERDPKVIAHIDVADHADLVIVAPATANIIAKMAHGLADDMLSTTLLATTAPILLSPAMNVHMLAHPAVQHNLRLLSERGVQVIDPAEGQLACGYTGKGRLPEPEQLLQAIESYFSQHLLLRGRKVLITAGGTRERLDPVRYLGNDSSGKMGFALAEAAVQMGAEVTLIAAASSLPVPAGVHLVRVESAQEMYGQVMQHFDQTDYVFKAAAVADYRPVVREMKKRKKGSERWVIELERTTDILETIGKQKQHQFVVGFAAETEALEHYAMDKLRRKNCDLVVANDVSQEGAGFNSDTNIVSIYGEEGCVLSLPMMSKLEVARQLLKLAMIRKGDQGGGAHVR</sequence>
<comment type="catalytic activity">
    <reaction evidence="3 4">
        <text>N-[(R)-4-phosphopantothenoyl]-L-cysteine + H(+) = (R)-4'-phosphopantetheine + CO2</text>
        <dbReference type="Rhea" id="RHEA:16793"/>
        <dbReference type="ChEBI" id="CHEBI:15378"/>
        <dbReference type="ChEBI" id="CHEBI:16526"/>
        <dbReference type="ChEBI" id="CHEBI:59458"/>
        <dbReference type="ChEBI" id="CHEBI:61723"/>
        <dbReference type="EC" id="4.1.1.36"/>
    </reaction>
</comment>
<comment type="function">
    <text evidence="4">Catalyzes two steps in the biosynthesis of coenzyme A. In the first step cysteine is conjugated to 4'-phosphopantothenate to form 4-phosphopantothenoylcysteine, in the latter compound is decarboxylated to form 4'-phosphopantotheine.</text>
</comment>
<feature type="binding site" evidence="3">
    <location>
        <position position="340"/>
    </location>
    <ligand>
        <name>CTP</name>
        <dbReference type="ChEBI" id="CHEBI:37563"/>
    </ligand>
</feature>
<dbReference type="EC" id="6.3.2.5" evidence="3"/>
<dbReference type="Gene3D" id="3.40.50.1950">
    <property type="entry name" value="Flavin prenyltransferase-like"/>
    <property type="match status" value="1"/>
</dbReference>
<proteinExistence type="inferred from homology"/>
<keyword evidence="3" id="KW-0511">Multifunctional enzyme</keyword>
<keyword evidence="3 4" id="KW-0436">Ligase</keyword>
<feature type="domain" description="DNA/pantothenate metabolism flavoprotein C-terminal" evidence="6">
    <location>
        <begin position="185"/>
        <end position="391"/>
    </location>
</feature>
<keyword evidence="3 4" id="KW-0288">FMN</keyword>
<feature type="binding site" evidence="3">
    <location>
        <position position="288"/>
    </location>
    <ligand>
        <name>CTP</name>
        <dbReference type="ChEBI" id="CHEBI:37563"/>
    </ligand>
</feature>
<dbReference type="Gene3D" id="3.40.50.10300">
    <property type="entry name" value="CoaB-like"/>
    <property type="match status" value="1"/>
</dbReference>
<comment type="cofactor">
    <cofactor evidence="3">
        <name>FMN</name>
        <dbReference type="ChEBI" id="CHEBI:58210"/>
    </cofactor>
    <text evidence="3">Binds 1 FMN per subunit.</text>
</comment>
<protein>
    <recommendedName>
        <fullName evidence="3">Coenzyme A biosynthesis bifunctional protein CoaBC</fullName>
    </recommendedName>
    <alternativeName>
        <fullName evidence="3">DNA/pantothenate metabolism flavoprotein</fullName>
    </alternativeName>
    <alternativeName>
        <fullName evidence="3">Phosphopantothenoylcysteine synthetase/decarboxylase</fullName>
        <shortName evidence="3">PPCS-PPCDC</shortName>
    </alternativeName>
    <domain>
        <recommendedName>
            <fullName evidence="3">Phosphopantothenoylcysteine decarboxylase</fullName>
            <shortName evidence="3">PPC decarboxylase</shortName>
            <shortName evidence="3">PPC-DC</shortName>
            <ecNumber evidence="3">4.1.1.36</ecNumber>
        </recommendedName>
        <alternativeName>
            <fullName evidence="3">CoaC</fullName>
        </alternativeName>
    </domain>
    <domain>
        <recommendedName>
            <fullName evidence="3">Phosphopantothenate--cysteine ligase</fullName>
            <ecNumber evidence="3">6.3.2.5</ecNumber>
        </recommendedName>
        <alternativeName>
            <fullName evidence="3">CoaB</fullName>
        </alternativeName>
        <alternativeName>
            <fullName evidence="3">Phosphopantothenoylcysteine synthetase</fullName>
            <shortName evidence="3">PPC synthetase</shortName>
            <shortName evidence="3">PPC-S</shortName>
        </alternativeName>
    </domain>
</protein>
<dbReference type="InterPro" id="IPR035929">
    <property type="entry name" value="CoaB-like_sf"/>
</dbReference>
<dbReference type="InterPro" id="IPR007085">
    <property type="entry name" value="DNA/pantothenate-metab_flavo_C"/>
</dbReference>
<keyword evidence="2 3" id="KW-0456">Lyase</keyword>
<evidence type="ECO:0000256" key="3">
    <source>
        <dbReference type="HAMAP-Rule" id="MF_02225"/>
    </source>
</evidence>
<evidence type="ECO:0000259" key="6">
    <source>
        <dbReference type="Pfam" id="PF04127"/>
    </source>
</evidence>
<dbReference type="GO" id="GO:0004633">
    <property type="term" value="F:phosphopantothenoylcysteine decarboxylase activity"/>
    <property type="evidence" value="ECO:0007669"/>
    <property type="project" value="UniProtKB-EC"/>
</dbReference>
<feature type="binding site" evidence="3">
    <location>
        <position position="278"/>
    </location>
    <ligand>
        <name>CTP</name>
        <dbReference type="ChEBI" id="CHEBI:37563"/>
    </ligand>
</feature>
<evidence type="ECO:0000259" key="5">
    <source>
        <dbReference type="Pfam" id="PF02441"/>
    </source>
</evidence>
<reference evidence="8" key="1">
    <citation type="journal article" date="2019" name="Int. J. Syst. Evol. Microbiol.">
        <title>The Global Catalogue of Microorganisms (GCM) 10K type strain sequencing project: providing services to taxonomists for standard genome sequencing and annotation.</title>
        <authorList>
            <consortium name="The Broad Institute Genomics Platform"/>
            <consortium name="The Broad Institute Genome Sequencing Center for Infectious Disease"/>
            <person name="Wu L."/>
            <person name="Ma J."/>
        </authorList>
    </citation>
    <scope>NUCLEOTIDE SEQUENCE [LARGE SCALE GENOMIC DNA]</scope>
    <source>
        <strain evidence="8">CCM 8749</strain>
    </source>
</reference>
<dbReference type="InterPro" id="IPR003382">
    <property type="entry name" value="Flavoprotein"/>
</dbReference>
<name>A0ABW1IMN4_9BACL</name>
<dbReference type="Proteomes" id="UP001596250">
    <property type="component" value="Unassembled WGS sequence"/>
</dbReference>
<dbReference type="SUPFAM" id="SSF52507">
    <property type="entry name" value="Homo-oligomeric flavin-containing Cys decarboxylases, HFCD"/>
    <property type="match status" value="1"/>
</dbReference>
<dbReference type="Pfam" id="PF04127">
    <property type="entry name" value="DFP"/>
    <property type="match status" value="1"/>
</dbReference>
<feature type="domain" description="Flavoprotein" evidence="5">
    <location>
        <begin position="5"/>
        <end position="175"/>
    </location>
</feature>
<evidence type="ECO:0000256" key="2">
    <source>
        <dbReference type="ARBA" id="ARBA00023239"/>
    </source>
</evidence>
<comment type="caution">
    <text evidence="7">The sequence shown here is derived from an EMBL/GenBank/DDBJ whole genome shotgun (WGS) entry which is preliminary data.</text>
</comment>
<comment type="similarity">
    <text evidence="3 4">In the N-terminal section; belongs to the HFCD (homo-oligomeric flavin containing Cys decarboxylase) superfamily.</text>
</comment>
<keyword evidence="3" id="KW-0460">Magnesium</keyword>
<dbReference type="PANTHER" id="PTHR14359">
    <property type="entry name" value="HOMO-OLIGOMERIC FLAVIN CONTAINING CYS DECARBOXYLASE FAMILY"/>
    <property type="match status" value="1"/>
</dbReference>
<evidence type="ECO:0000256" key="4">
    <source>
        <dbReference type="RuleBase" id="RU364078"/>
    </source>
</evidence>
<comment type="pathway">
    <text evidence="3 4">Cofactor biosynthesis; coenzyme A biosynthesis; CoA from (R)-pantothenate: step 3/5.</text>
</comment>
<feature type="binding site" evidence="3">
    <location>
        <position position="336"/>
    </location>
    <ligand>
        <name>CTP</name>
        <dbReference type="ChEBI" id="CHEBI:37563"/>
    </ligand>
</feature>
<dbReference type="EMBL" id="JBHSQV010000036">
    <property type="protein sequence ID" value="MFC5986332.1"/>
    <property type="molecule type" value="Genomic_DNA"/>
</dbReference>
<dbReference type="InterPro" id="IPR005252">
    <property type="entry name" value="CoaBC"/>
</dbReference>
<dbReference type="GO" id="GO:0004632">
    <property type="term" value="F:phosphopantothenate--cysteine ligase activity"/>
    <property type="evidence" value="ECO:0007669"/>
    <property type="project" value="UniProtKB-EC"/>
</dbReference>
<feature type="region of interest" description="Phosphopantothenoylcysteine decarboxylase" evidence="3">
    <location>
        <begin position="1"/>
        <end position="189"/>
    </location>
</feature>
<feature type="region of interest" description="Phosphopantothenate--cysteine ligase" evidence="3">
    <location>
        <begin position="190"/>
        <end position="406"/>
    </location>
</feature>
<evidence type="ECO:0000256" key="1">
    <source>
        <dbReference type="ARBA" id="ARBA00022793"/>
    </source>
</evidence>
<feature type="binding site" evidence="3">
    <location>
        <position position="322"/>
    </location>
    <ligand>
        <name>CTP</name>
        <dbReference type="ChEBI" id="CHEBI:37563"/>
    </ligand>
</feature>
<evidence type="ECO:0000313" key="7">
    <source>
        <dbReference type="EMBL" id="MFC5986332.1"/>
    </source>
</evidence>
<comment type="similarity">
    <text evidence="3 4">In the C-terminal section; belongs to the PPC synthetase family.</text>
</comment>